<organism evidence="1 2">
    <name type="scientific">Paenibacillus popilliae ATCC 14706</name>
    <dbReference type="NCBI Taxonomy" id="1212764"/>
    <lineage>
        <taxon>Bacteria</taxon>
        <taxon>Bacillati</taxon>
        <taxon>Bacillota</taxon>
        <taxon>Bacilli</taxon>
        <taxon>Bacillales</taxon>
        <taxon>Paenibacillaceae</taxon>
        <taxon>Paenibacillus</taxon>
    </lineage>
</organism>
<dbReference type="RefSeq" id="WP_006285672.1">
    <property type="nucleotide sequence ID" value="NZ_BALG01000084.1"/>
</dbReference>
<name>M9LP78_PAEPP</name>
<dbReference type="OrthoDB" id="2086672at2"/>
<evidence type="ECO:0000313" key="1">
    <source>
        <dbReference type="EMBL" id="GAC42266.1"/>
    </source>
</evidence>
<keyword evidence="1" id="KW-0489">Methyltransferase</keyword>
<comment type="caution">
    <text evidence="1">The sequence shown here is derived from an EMBL/GenBank/DDBJ whole genome shotgun (WGS) entry which is preliminary data.</text>
</comment>
<evidence type="ECO:0000313" key="2">
    <source>
        <dbReference type="Proteomes" id="UP000029453"/>
    </source>
</evidence>
<dbReference type="GO" id="GO:0032259">
    <property type="term" value="P:methylation"/>
    <property type="evidence" value="ECO:0007669"/>
    <property type="project" value="UniProtKB-KW"/>
</dbReference>
<reference evidence="1 2" key="1">
    <citation type="submission" date="2012-10" db="EMBL/GenBank/DDBJ databases">
        <title>Draft Genome Sequence of Paenibacillus popilliae ATCC 14706T.</title>
        <authorList>
            <person name="Iiyama K."/>
            <person name="Mori K."/>
            <person name="Mon H."/>
            <person name="Chieda Y."/>
            <person name="Lee J.M."/>
            <person name="Kusakabe T."/>
            <person name="Tashiro K."/>
            <person name="Asano S."/>
            <person name="Yasunaga-Aoki C."/>
            <person name="Shimizu S."/>
        </authorList>
    </citation>
    <scope>NUCLEOTIDE SEQUENCE [LARGE SCALE GENOMIC DNA]</scope>
    <source>
        <strain evidence="1 2">ATCC 14706</strain>
    </source>
</reference>
<gene>
    <name evidence="1" type="ORF">PPOP_1623</name>
</gene>
<keyword evidence="1" id="KW-0808">Transferase</keyword>
<proteinExistence type="predicted"/>
<dbReference type="EMBL" id="BALG01000084">
    <property type="protein sequence ID" value="GAC42266.1"/>
    <property type="molecule type" value="Genomic_DNA"/>
</dbReference>
<protein>
    <submittedName>
        <fullName evidence="1">Ketopantoate hydroxymethyltransferase</fullName>
    </submittedName>
</protein>
<accession>M9LP78</accession>
<sequence length="93" mass="10353">MIITKFLNEVANYTDTRAVKVVLNGTYEITKFIVKQVDGSLMILNYLVPAADISSITKIEIKDVSNNVISLNDVDIPVTTDHMMVHTIEVKEG</sequence>
<dbReference type="GO" id="GO:0008168">
    <property type="term" value="F:methyltransferase activity"/>
    <property type="evidence" value="ECO:0007669"/>
    <property type="project" value="UniProtKB-KW"/>
</dbReference>
<keyword evidence="2" id="KW-1185">Reference proteome</keyword>
<dbReference type="AlphaFoldDB" id="M9LP78"/>
<dbReference type="Proteomes" id="UP000029453">
    <property type="component" value="Unassembled WGS sequence"/>
</dbReference>